<dbReference type="PROSITE" id="PS50305">
    <property type="entry name" value="SIRTUIN"/>
    <property type="match status" value="1"/>
</dbReference>
<feature type="binding site" evidence="4">
    <location>
        <position position="100"/>
    </location>
    <ligand>
        <name>NAD(+)</name>
        <dbReference type="ChEBI" id="CHEBI:57540"/>
    </ligand>
</feature>
<feature type="domain" description="Deacetylase sirtuin-type" evidence="6">
    <location>
        <begin position="1"/>
        <end position="240"/>
    </location>
</feature>
<keyword evidence="2 4" id="KW-0808">Transferase</keyword>
<dbReference type="Proteomes" id="UP000316882">
    <property type="component" value="Unassembled WGS sequence"/>
</dbReference>
<dbReference type="InterPro" id="IPR003000">
    <property type="entry name" value="Sirtuin"/>
</dbReference>
<name>A0A4Y3PEW4_BREPA</name>
<dbReference type="InterPro" id="IPR026591">
    <property type="entry name" value="Sirtuin_cat_small_dom_sf"/>
</dbReference>
<keyword evidence="1 4" id="KW-0963">Cytoplasm</keyword>
<dbReference type="InterPro" id="IPR050134">
    <property type="entry name" value="NAD-dep_sirtuin_deacylases"/>
</dbReference>
<feature type="binding site" evidence="4">
    <location>
        <position position="32"/>
    </location>
    <ligand>
        <name>NAD(+)</name>
        <dbReference type="ChEBI" id="CHEBI:57540"/>
    </ligand>
</feature>
<dbReference type="EMBL" id="BJMH01000005">
    <property type="protein sequence ID" value="GEB31867.1"/>
    <property type="molecule type" value="Genomic_DNA"/>
</dbReference>
<feature type="binding site" evidence="4">
    <location>
        <position position="99"/>
    </location>
    <ligand>
        <name>NAD(+)</name>
        <dbReference type="ChEBI" id="CHEBI:57540"/>
    </ligand>
</feature>
<comment type="caution">
    <text evidence="4">Lacks conserved residue(s) required for the propagation of feature annotation.</text>
</comment>
<dbReference type="PANTHER" id="PTHR11085:SF10">
    <property type="entry name" value="NAD-DEPENDENT PROTEIN DEACYLASE SIRTUIN-5, MITOCHONDRIAL-RELATED"/>
    <property type="match status" value="1"/>
</dbReference>
<keyword evidence="4 5" id="KW-0479">Metal-binding</keyword>
<gene>
    <name evidence="4" type="primary">cobB</name>
    <name evidence="7" type="ORF">BPA01_14470</name>
</gene>
<dbReference type="STRING" id="54914.AV540_02535"/>
<comment type="similarity">
    <text evidence="4">Belongs to the sirtuin family. Class U subfamily.</text>
</comment>
<dbReference type="GO" id="GO:0005737">
    <property type="term" value="C:cytoplasm"/>
    <property type="evidence" value="ECO:0007669"/>
    <property type="project" value="UniProtKB-SubCell"/>
</dbReference>
<feature type="binding site" evidence="4">
    <location>
        <position position="99"/>
    </location>
    <ligand>
        <name>nicotinamide</name>
        <dbReference type="ChEBI" id="CHEBI:17154"/>
    </ligand>
</feature>
<feature type="binding site" evidence="4">
    <location>
        <position position="31"/>
    </location>
    <ligand>
        <name>NAD(+)</name>
        <dbReference type="ChEBI" id="CHEBI:57540"/>
    </ligand>
</feature>
<feature type="binding site" evidence="4">
    <location>
        <position position="184"/>
    </location>
    <ligand>
        <name>NAD(+)</name>
        <dbReference type="ChEBI" id="CHEBI:57540"/>
    </ligand>
</feature>
<sequence>MESLAKWLQQSPRTIVFTGAGMSTESGLPDFRSQTGLWRGLDPQQLASTKAMRENRDEFAAFYRKRIEGLLACQPHAGHELLAKWEQRGLVEGIITQNVDGFHQRAGSQAVAQLHGTLSTVSCIRCQERYSSERYLQEDGTRCACGGFVRPDVVLFGEALPPAQVEQAVEWAESASLFLVLGSSLTVSPANWFPQRAKESGARLVIVNQEPTPLDDWADFVVRDQKIGELLSQTEQWLTS</sequence>
<dbReference type="HAMAP" id="MF_01968">
    <property type="entry name" value="Sirtuin_ClassU"/>
    <property type="match status" value="1"/>
</dbReference>
<dbReference type="Pfam" id="PF02146">
    <property type="entry name" value="SIR2"/>
    <property type="match status" value="1"/>
</dbReference>
<feature type="binding site" evidence="4 5">
    <location>
        <position position="126"/>
    </location>
    <ligand>
        <name>Zn(2+)</name>
        <dbReference type="ChEBI" id="CHEBI:29105"/>
    </ligand>
</feature>
<feature type="binding site" evidence="4 5">
    <location>
        <position position="143"/>
    </location>
    <ligand>
        <name>Zn(2+)</name>
        <dbReference type="ChEBI" id="CHEBI:29105"/>
    </ligand>
</feature>
<evidence type="ECO:0000313" key="8">
    <source>
        <dbReference type="Proteomes" id="UP000316882"/>
    </source>
</evidence>
<evidence type="ECO:0000256" key="5">
    <source>
        <dbReference type="PROSITE-ProRule" id="PRU00236"/>
    </source>
</evidence>
<feature type="binding site" evidence="4">
    <location>
        <position position="115"/>
    </location>
    <ligand>
        <name>NAD(+)</name>
        <dbReference type="ChEBI" id="CHEBI:57540"/>
    </ligand>
</feature>
<comment type="catalytic activity">
    <reaction evidence="4">
        <text>N(6)-acetyl-L-lysyl-[protein] + NAD(+) + H2O = 2''-O-acetyl-ADP-D-ribose + nicotinamide + L-lysyl-[protein]</text>
        <dbReference type="Rhea" id="RHEA:43636"/>
        <dbReference type="Rhea" id="RHEA-COMP:9752"/>
        <dbReference type="Rhea" id="RHEA-COMP:10731"/>
        <dbReference type="ChEBI" id="CHEBI:15377"/>
        <dbReference type="ChEBI" id="CHEBI:17154"/>
        <dbReference type="ChEBI" id="CHEBI:29969"/>
        <dbReference type="ChEBI" id="CHEBI:57540"/>
        <dbReference type="ChEBI" id="CHEBI:61930"/>
        <dbReference type="ChEBI" id="CHEBI:83767"/>
        <dbReference type="EC" id="2.3.1.286"/>
    </reaction>
</comment>
<proteinExistence type="inferred from homology"/>
<dbReference type="SUPFAM" id="SSF52467">
    <property type="entry name" value="DHS-like NAD/FAD-binding domain"/>
    <property type="match status" value="1"/>
</dbReference>
<dbReference type="InterPro" id="IPR026590">
    <property type="entry name" value="Ssirtuin_cat_dom"/>
</dbReference>
<comment type="caution">
    <text evidence="7">The sequence shown here is derived from an EMBL/GenBank/DDBJ whole genome shotgun (WGS) entry which is preliminary data.</text>
</comment>
<accession>A0A4Y3PEW4</accession>
<feature type="binding site" evidence="4 5">
    <location>
        <position position="145"/>
    </location>
    <ligand>
        <name>Zn(2+)</name>
        <dbReference type="ChEBI" id="CHEBI:29105"/>
    </ligand>
</feature>
<dbReference type="Gene3D" id="3.40.50.1220">
    <property type="entry name" value="TPP-binding domain"/>
    <property type="match status" value="1"/>
</dbReference>
<dbReference type="GO" id="GO:0017136">
    <property type="term" value="F:histone deacetylase activity, NAD-dependent"/>
    <property type="evidence" value="ECO:0007669"/>
    <property type="project" value="TreeGrafter"/>
</dbReference>
<feature type="binding site" evidence="4">
    <location>
        <position position="97"/>
    </location>
    <ligand>
        <name>NAD(+)</name>
        <dbReference type="ChEBI" id="CHEBI:57540"/>
    </ligand>
</feature>
<dbReference type="Gene3D" id="3.30.1600.10">
    <property type="entry name" value="SIR2/SIRT2 'Small Domain"/>
    <property type="match status" value="1"/>
</dbReference>
<keyword evidence="4 5" id="KW-0862">Zinc</keyword>
<comment type="function">
    <text evidence="4">NAD-dependent protein deacetylase which modulates the activities of several enzymes which are inactive in their acetylated form.</text>
</comment>
<protein>
    <recommendedName>
        <fullName evidence="4">NAD-dependent protein deacetylase</fullName>
        <ecNumber evidence="4">2.3.1.286</ecNumber>
    </recommendedName>
    <alternativeName>
        <fullName evidence="4">Regulatory protein SIR2 homolog</fullName>
    </alternativeName>
</protein>
<feature type="binding site" evidence="4">
    <location>
        <position position="31"/>
    </location>
    <ligand>
        <name>nicotinamide</name>
        <dbReference type="ChEBI" id="CHEBI:17154"/>
    </ligand>
</feature>
<dbReference type="InterPro" id="IPR028628">
    <property type="entry name" value="Sirtuin_class_U"/>
</dbReference>
<comment type="cofactor">
    <cofactor evidence="4">
        <name>Zn(2+)</name>
        <dbReference type="ChEBI" id="CHEBI:29105"/>
    </cofactor>
    <text evidence="4">Binds 1 zinc ion per subunit.</text>
</comment>
<feature type="binding site" evidence="4 5">
    <location>
        <position position="123"/>
    </location>
    <ligand>
        <name>Zn(2+)</name>
        <dbReference type="ChEBI" id="CHEBI:29105"/>
    </ligand>
</feature>
<feature type="active site" description="Proton acceptor" evidence="4 5">
    <location>
        <position position="115"/>
    </location>
</feature>
<dbReference type="RefSeq" id="WP_122964152.1">
    <property type="nucleotide sequence ID" value="NZ_BJMH01000005.1"/>
</dbReference>
<feature type="binding site" evidence="4">
    <location>
        <position position="183"/>
    </location>
    <ligand>
        <name>NAD(+)</name>
        <dbReference type="ChEBI" id="CHEBI:57540"/>
    </ligand>
</feature>
<feature type="binding site" evidence="4">
    <location>
        <position position="208"/>
    </location>
    <ligand>
        <name>NAD(+)</name>
        <dbReference type="ChEBI" id="CHEBI:57540"/>
    </ligand>
</feature>
<evidence type="ECO:0000256" key="3">
    <source>
        <dbReference type="ARBA" id="ARBA00023027"/>
    </source>
</evidence>
<dbReference type="AlphaFoldDB" id="A0A4Y3PEW4"/>
<feature type="binding site" evidence="4">
    <location>
        <position position="20"/>
    </location>
    <ligand>
        <name>NAD(+)</name>
        <dbReference type="ChEBI" id="CHEBI:57540"/>
    </ligand>
</feature>
<dbReference type="GO" id="GO:0070403">
    <property type="term" value="F:NAD+ binding"/>
    <property type="evidence" value="ECO:0007669"/>
    <property type="project" value="UniProtKB-UniRule"/>
</dbReference>
<dbReference type="EC" id="2.3.1.286" evidence="4"/>
<dbReference type="PANTHER" id="PTHR11085">
    <property type="entry name" value="NAD-DEPENDENT PROTEIN DEACYLASE SIRTUIN-5, MITOCHONDRIAL-RELATED"/>
    <property type="match status" value="1"/>
</dbReference>
<organism evidence="7 8">
    <name type="scientific">Brevibacillus parabrevis</name>
    <dbReference type="NCBI Taxonomy" id="54914"/>
    <lineage>
        <taxon>Bacteria</taxon>
        <taxon>Bacillati</taxon>
        <taxon>Bacillota</taxon>
        <taxon>Bacilli</taxon>
        <taxon>Bacillales</taxon>
        <taxon>Paenibacillaceae</taxon>
        <taxon>Brevibacillus</taxon>
    </lineage>
</organism>
<evidence type="ECO:0000256" key="2">
    <source>
        <dbReference type="ARBA" id="ARBA00022679"/>
    </source>
</evidence>
<feature type="binding site" evidence="4">
    <location>
        <position position="100"/>
    </location>
    <ligand>
        <name>nicotinamide</name>
        <dbReference type="ChEBI" id="CHEBI:17154"/>
    </ligand>
</feature>
<feature type="binding site" evidence="4">
    <location>
        <position position="227"/>
    </location>
    <ligand>
        <name>NAD(+)</name>
        <dbReference type="ChEBI" id="CHEBI:57540"/>
    </ligand>
</feature>
<dbReference type="GO" id="GO:0008270">
    <property type="term" value="F:zinc ion binding"/>
    <property type="evidence" value="ECO:0007669"/>
    <property type="project" value="UniProtKB-UniRule"/>
</dbReference>
<comment type="subcellular location">
    <subcellularLocation>
        <location evidence="4">Cytoplasm</location>
    </subcellularLocation>
</comment>
<evidence type="ECO:0000313" key="7">
    <source>
        <dbReference type="EMBL" id="GEB31867.1"/>
    </source>
</evidence>
<feature type="binding site" evidence="4">
    <location>
        <position position="24"/>
    </location>
    <ligand>
        <name>NAD(+)</name>
        <dbReference type="ChEBI" id="CHEBI:57540"/>
    </ligand>
</feature>
<keyword evidence="3 4" id="KW-0520">NAD</keyword>
<dbReference type="InterPro" id="IPR029035">
    <property type="entry name" value="DHS-like_NAD/FAD-binding_dom"/>
</dbReference>
<dbReference type="NCBIfam" id="NF001753">
    <property type="entry name" value="PRK00481.1-3"/>
    <property type="match status" value="1"/>
</dbReference>
<reference evidence="7 8" key="1">
    <citation type="submission" date="2019-06" db="EMBL/GenBank/DDBJ databases">
        <title>Whole genome shotgun sequence of Brevibacillus parabrevis NBRC 12334.</title>
        <authorList>
            <person name="Hosoyama A."/>
            <person name="Uohara A."/>
            <person name="Ohji S."/>
            <person name="Ichikawa N."/>
        </authorList>
    </citation>
    <scope>NUCLEOTIDE SEQUENCE [LARGE SCALE GENOMIC DNA]</scope>
    <source>
        <strain evidence="7 8">NBRC 12334</strain>
    </source>
</reference>
<evidence type="ECO:0000256" key="1">
    <source>
        <dbReference type="ARBA" id="ARBA00022490"/>
    </source>
</evidence>
<keyword evidence="8" id="KW-1185">Reference proteome</keyword>
<evidence type="ECO:0000256" key="4">
    <source>
        <dbReference type="HAMAP-Rule" id="MF_01968"/>
    </source>
</evidence>
<evidence type="ECO:0000259" key="6">
    <source>
        <dbReference type="PROSITE" id="PS50305"/>
    </source>
</evidence>